<dbReference type="InterPro" id="IPR025992">
    <property type="entry name" value="Haem-bd"/>
</dbReference>
<gene>
    <name evidence="2" type="ORF">HH214_21820</name>
</gene>
<geneLocation type="plasmid" evidence="2 3">
    <name>unnamed1</name>
</geneLocation>
<dbReference type="Proteomes" id="UP000503278">
    <property type="component" value="Plasmid unnamed1"/>
</dbReference>
<protein>
    <submittedName>
        <fullName evidence="2">Heme-binding domain-containing protein</fullName>
    </submittedName>
</protein>
<dbReference type="KEGG" id="mrob:HH214_21820"/>
<evidence type="ECO:0000259" key="1">
    <source>
        <dbReference type="SMART" id="SM01235"/>
    </source>
</evidence>
<evidence type="ECO:0000313" key="3">
    <source>
        <dbReference type="Proteomes" id="UP000503278"/>
    </source>
</evidence>
<feature type="domain" description="Haem-binding" evidence="1">
    <location>
        <begin position="13"/>
        <end position="148"/>
    </location>
</feature>
<dbReference type="RefSeq" id="WP_169611332.1">
    <property type="nucleotide sequence ID" value="NZ_CP051683.1"/>
</dbReference>
<keyword evidence="2" id="KW-0614">Plasmid</keyword>
<dbReference type="SMART" id="SM01235">
    <property type="entry name" value="Haem_bd"/>
    <property type="match status" value="1"/>
</dbReference>
<dbReference type="Pfam" id="PF14376">
    <property type="entry name" value="Haem_bd"/>
    <property type="match status" value="1"/>
</dbReference>
<organism evidence="2 3">
    <name type="scientific">Mucilaginibacter robiniae</name>
    <dbReference type="NCBI Taxonomy" id="2728022"/>
    <lineage>
        <taxon>Bacteria</taxon>
        <taxon>Pseudomonadati</taxon>
        <taxon>Bacteroidota</taxon>
        <taxon>Sphingobacteriia</taxon>
        <taxon>Sphingobacteriales</taxon>
        <taxon>Sphingobacteriaceae</taxon>
        <taxon>Mucilaginibacter</taxon>
    </lineage>
</organism>
<dbReference type="AlphaFoldDB" id="A0A7L5EDS1"/>
<reference evidence="2 3" key="1">
    <citation type="submission" date="2020-04" db="EMBL/GenBank/DDBJ databases">
        <title>Genome sequencing of novel species.</title>
        <authorList>
            <person name="Heo J."/>
            <person name="Kim S.-J."/>
            <person name="Kim J.-S."/>
            <person name="Hong S.-B."/>
            <person name="Kwon S.-W."/>
        </authorList>
    </citation>
    <scope>NUCLEOTIDE SEQUENCE [LARGE SCALE GENOMIC DNA]</scope>
    <source>
        <strain evidence="2 3">F39-2</strain>
        <plasmid evidence="2 3">unnamed1</plasmid>
    </source>
</reference>
<sequence>MKRSIKLVLAILVVLLLGLQFMPSYKNESHKQPSAPFVAAYPVPENIESILKRSCYDCHSNNTQYPWYARVQPVRYWLDRHVEQGTEELNFDEFGNYSNRRRRNKLSAIANSLKERSMPLKSYLLIHHNAKINSRDSATIVDWINRIDISGVN</sequence>
<accession>A0A7L5EDS1</accession>
<name>A0A7L5EDS1_9SPHI</name>
<keyword evidence="3" id="KW-1185">Reference proteome</keyword>
<dbReference type="EMBL" id="CP051683">
    <property type="protein sequence ID" value="QJD98596.1"/>
    <property type="molecule type" value="Genomic_DNA"/>
</dbReference>
<proteinExistence type="predicted"/>
<evidence type="ECO:0000313" key="2">
    <source>
        <dbReference type="EMBL" id="QJD98596.1"/>
    </source>
</evidence>